<evidence type="ECO:0000313" key="2">
    <source>
        <dbReference type="Proteomes" id="UP000727456"/>
    </source>
</evidence>
<dbReference type="Proteomes" id="UP000727456">
    <property type="component" value="Unassembled WGS sequence"/>
</dbReference>
<accession>A0ABX0TVG2</accession>
<dbReference type="EMBL" id="JAAOZC010000012">
    <property type="protein sequence ID" value="NIJ09532.1"/>
    <property type="molecule type" value="Genomic_DNA"/>
</dbReference>
<organism evidence="1 2">
    <name type="scientific">Sphingomonas vulcanisoli</name>
    <dbReference type="NCBI Taxonomy" id="1658060"/>
    <lineage>
        <taxon>Bacteria</taxon>
        <taxon>Pseudomonadati</taxon>
        <taxon>Pseudomonadota</taxon>
        <taxon>Alphaproteobacteria</taxon>
        <taxon>Sphingomonadales</taxon>
        <taxon>Sphingomonadaceae</taxon>
        <taxon>Sphingomonas</taxon>
    </lineage>
</organism>
<protein>
    <submittedName>
        <fullName evidence="1">Uncharacterized protein</fullName>
    </submittedName>
</protein>
<gene>
    <name evidence="1" type="ORF">FHS31_003165</name>
</gene>
<keyword evidence="2" id="KW-1185">Reference proteome</keyword>
<dbReference type="RefSeq" id="WP_167075256.1">
    <property type="nucleotide sequence ID" value="NZ_JAAOZC010000012.1"/>
</dbReference>
<comment type="caution">
    <text evidence="1">The sequence shown here is derived from an EMBL/GenBank/DDBJ whole genome shotgun (WGS) entry which is preliminary data.</text>
</comment>
<proteinExistence type="predicted"/>
<sequence>MATARQPSLPTATEDAWAIAMIRLHDADADFEIVRVELNRAEREYFDMCGKSGDDAAAISREANAKQRVDKAYANERIFGDALFEAAKAFYDTPSPDLPSAIRKIELLQQHGYDGQIEPLILADLRQLLPPA</sequence>
<evidence type="ECO:0000313" key="1">
    <source>
        <dbReference type="EMBL" id="NIJ09532.1"/>
    </source>
</evidence>
<reference evidence="1 2" key="1">
    <citation type="submission" date="2020-03" db="EMBL/GenBank/DDBJ databases">
        <title>Genomic Encyclopedia of Type Strains, Phase III (KMG-III): the genomes of soil and plant-associated and newly described type strains.</title>
        <authorList>
            <person name="Whitman W."/>
        </authorList>
    </citation>
    <scope>NUCLEOTIDE SEQUENCE [LARGE SCALE GENOMIC DNA]</scope>
    <source>
        <strain evidence="1 2">CECT 8804</strain>
    </source>
</reference>
<name>A0ABX0TVG2_9SPHN</name>